<keyword evidence="3" id="KW-1185">Reference proteome</keyword>
<evidence type="ECO:0000313" key="3">
    <source>
        <dbReference type="Proteomes" id="UP000232638"/>
    </source>
</evidence>
<gene>
    <name evidence="2" type="ORF">THSYN_09835</name>
</gene>
<dbReference type="AlphaFoldDB" id="A0A2K8U842"/>
<evidence type="ECO:0000259" key="1">
    <source>
        <dbReference type="Pfam" id="PF13592"/>
    </source>
</evidence>
<dbReference type="EMBL" id="CP020370">
    <property type="protein sequence ID" value="AUB81221.1"/>
    <property type="molecule type" value="Genomic_DNA"/>
</dbReference>
<evidence type="ECO:0000313" key="2">
    <source>
        <dbReference type="EMBL" id="AUB81221.1"/>
    </source>
</evidence>
<proteinExistence type="predicted"/>
<feature type="domain" description="Winged helix-turn helix" evidence="1">
    <location>
        <begin position="2"/>
        <end position="49"/>
    </location>
</feature>
<dbReference type="InterPro" id="IPR025959">
    <property type="entry name" value="Winged_HTH_dom"/>
</dbReference>
<protein>
    <recommendedName>
        <fullName evidence="1">Winged helix-turn helix domain-containing protein</fullName>
    </recommendedName>
</protein>
<organism evidence="2 3">
    <name type="scientific">Candidatus Thiodictyon syntrophicum</name>
    <dbReference type="NCBI Taxonomy" id="1166950"/>
    <lineage>
        <taxon>Bacteria</taxon>
        <taxon>Pseudomonadati</taxon>
        <taxon>Pseudomonadota</taxon>
        <taxon>Gammaproteobacteria</taxon>
        <taxon>Chromatiales</taxon>
        <taxon>Chromatiaceae</taxon>
        <taxon>Thiodictyon</taxon>
    </lineage>
</organism>
<dbReference type="RefSeq" id="WP_100918998.1">
    <property type="nucleotide sequence ID" value="NZ_CP020370.1"/>
</dbReference>
<name>A0A2K8U842_9GAMM</name>
<dbReference type="Pfam" id="PF13592">
    <property type="entry name" value="HTH_33"/>
    <property type="match status" value="1"/>
</dbReference>
<accession>A0A2K8U842</accession>
<sequence length="65" mass="7457">MAWIETRLQRCVSRETVRQALKRLGFSWKKAKALLNRATTAAREAFVAQLQTLLQRTLGPESPRC</sequence>
<dbReference type="Proteomes" id="UP000232638">
    <property type="component" value="Chromosome"/>
</dbReference>
<dbReference type="KEGG" id="tsy:THSYN_09835"/>
<reference evidence="2 3" key="1">
    <citation type="submission" date="2017-03" db="EMBL/GenBank/DDBJ databases">
        <title>Complete genome sequence of Candidatus 'Thiodictyon syntrophicum' sp. nov. strain Cad16T, a photolithoautotroph purple sulfur bacterium isolated from an alpine meromictic lake.</title>
        <authorList>
            <person name="Luedin S.M."/>
            <person name="Pothier J.F."/>
            <person name="Danza F."/>
            <person name="Storelli N."/>
            <person name="Wittwer M."/>
            <person name="Tonolla M."/>
        </authorList>
    </citation>
    <scope>NUCLEOTIDE SEQUENCE [LARGE SCALE GENOMIC DNA]</scope>
    <source>
        <strain evidence="2 3">Cad16T</strain>
    </source>
</reference>